<dbReference type="EMBL" id="BMIO01000005">
    <property type="protein sequence ID" value="GGD44445.1"/>
    <property type="molecule type" value="Genomic_DNA"/>
</dbReference>
<organism evidence="2 3">
    <name type="scientific">Croceicoccus pelagius</name>
    <dbReference type="NCBI Taxonomy" id="1703341"/>
    <lineage>
        <taxon>Bacteria</taxon>
        <taxon>Pseudomonadati</taxon>
        <taxon>Pseudomonadota</taxon>
        <taxon>Alphaproteobacteria</taxon>
        <taxon>Sphingomonadales</taxon>
        <taxon>Erythrobacteraceae</taxon>
        <taxon>Croceicoccus</taxon>
    </lineage>
</organism>
<name>A0A916YH89_9SPHN</name>
<dbReference type="OrthoDB" id="5800807at2"/>
<comment type="caution">
    <text evidence="2">The sequence shown here is derived from an EMBL/GenBank/DDBJ whole genome shotgun (WGS) entry which is preliminary data.</text>
</comment>
<evidence type="ECO:0000313" key="2">
    <source>
        <dbReference type="EMBL" id="GGD44445.1"/>
    </source>
</evidence>
<dbReference type="Proteomes" id="UP000598997">
    <property type="component" value="Unassembled WGS sequence"/>
</dbReference>
<feature type="region of interest" description="Disordered" evidence="1">
    <location>
        <begin position="404"/>
        <end position="428"/>
    </location>
</feature>
<gene>
    <name evidence="2" type="ORF">GCM10010989_18210</name>
</gene>
<accession>A0A916YH89</accession>
<keyword evidence="3" id="KW-1185">Reference proteome</keyword>
<sequence>MFLGGAIQIIPIWSCRVLERLWWSGGAMGFVTKARHSLGLVGLSPIECAKIATFIESEAEDAGCPWLVLHSDSCDALIVPSDVEFSADPYQVLIRLVRFGNQPIDGELCITTPLSAAELINILKKAQDNLSTRSRSNDVAPMKVKMEDWGAVPANDRHHVPAGFGTPTPHHMTNGSAALKTEAWPVTADGSPHPATQPSAMHAPVQQPHPVAPPQPVTANASHGDAHEFSAAWDQIAVALYSIVQNSAPAVAEIRVENLDMIRIDFRFRAYNSRIPLEQVAANGSRIAIRSTLVEAFRPPIVNLPGESLDKLFWFIGSQAFHGTGAPWLKPEDRYRLRRWPNFTELNHAVADMRAAAAIGNCFLNAAELASAAGISVESATRTLNAYSLMGLLEIQTDKTAAPATFKPPAQKEGGGGLFSKLRTKLGL</sequence>
<evidence type="ECO:0000256" key="1">
    <source>
        <dbReference type="SAM" id="MobiDB-lite"/>
    </source>
</evidence>
<reference evidence="2 3" key="1">
    <citation type="journal article" date="2014" name="Int. J. Syst. Evol. Microbiol.">
        <title>Complete genome sequence of Corynebacterium casei LMG S-19264T (=DSM 44701T), isolated from a smear-ripened cheese.</title>
        <authorList>
            <consortium name="US DOE Joint Genome Institute (JGI-PGF)"/>
            <person name="Walter F."/>
            <person name="Albersmeier A."/>
            <person name="Kalinowski J."/>
            <person name="Ruckert C."/>
        </authorList>
    </citation>
    <scope>NUCLEOTIDE SEQUENCE [LARGE SCALE GENOMIC DNA]</scope>
    <source>
        <strain evidence="2 3">CGMCC 1.15358</strain>
    </source>
</reference>
<protein>
    <submittedName>
        <fullName evidence="2">Uncharacterized protein</fullName>
    </submittedName>
</protein>
<dbReference type="RefSeq" id="WP_066760946.1">
    <property type="nucleotide sequence ID" value="NZ_LYWY01000006.1"/>
</dbReference>
<proteinExistence type="predicted"/>
<feature type="region of interest" description="Disordered" evidence="1">
    <location>
        <begin position="187"/>
        <end position="209"/>
    </location>
</feature>
<dbReference type="AlphaFoldDB" id="A0A916YH89"/>
<evidence type="ECO:0000313" key="3">
    <source>
        <dbReference type="Proteomes" id="UP000598997"/>
    </source>
</evidence>